<proteinExistence type="predicted"/>
<evidence type="ECO:0000313" key="3">
    <source>
        <dbReference type="Proteomes" id="UP000231962"/>
    </source>
</evidence>
<dbReference type="OrthoDB" id="337978at2"/>
<dbReference type="EMBL" id="NPDY01000006">
    <property type="protein sequence ID" value="PJZ69868.1"/>
    <property type="molecule type" value="Genomic_DNA"/>
</dbReference>
<evidence type="ECO:0000313" key="2">
    <source>
        <dbReference type="EMBL" id="PJZ72724.1"/>
    </source>
</evidence>
<dbReference type="EMBL" id="NPDZ01000008">
    <property type="protein sequence ID" value="PJZ72724.1"/>
    <property type="molecule type" value="Genomic_DNA"/>
</dbReference>
<dbReference type="AlphaFoldDB" id="A0A2M9ZL65"/>
<accession>A0A2M9ZL65</accession>
<evidence type="ECO:0008006" key="5">
    <source>
        <dbReference type="Google" id="ProtNLM"/>
    </source>
</evidence>
<reference evidence="3 4" key="1">
    <citation type="submission" date="2017-07" db="EMBL/GenBank/DDBJ databases">
        <title>Leptospira spp. isolated from tropical soils.</title>
        <authorList>
            <person name="Thibeaux R."/>
            <person name="Iraola G."/>
            <person name="Ferres I."/>
            <person name="Bierque E."/>
            <person name="Girault D."/>
            <person name="Soupe-Gilbert M.-E."/>
            <person name="Picardeau M."/>
            <person name="Goarant C."/>
        </authorList>
    </citation>
    <scope>NUCLEOTIDE SEQUENCE [LARGE SCALE GENOMIC DNA]</scope>
    <source>
        <strain evidence="2 4">FH1-B-B1</strain>
        <strain evidence="1 3">FH1-B-C1</strain>
    </source>
</reference>
<sequence length="160" mass="18238">MEPRFGEAGIGEKILKKKAFSWISDLWKKDTNMRLGRFLECYAEALRSLVKDKNVEVVEHLTKGQWSDLDEALQKGSAVMLGTSITPSGHFLCLVDIKWVEGKKYYTVLDSWGNALSKPQYADHNGERVVYDSEWLKARCGLGADKGRFCRFLYLKQLGI</sequence>
<gene>
    <name evidence="1" type="ORF">CH360_08125</name>
    <name evidence="2" type="ORF">CH373_13560</name>
</gene>
<organism evidence="2 4">
    <name type="scientific">Leptospira perolatii</name>
    <dbReference type="NCBI Taxonomy" id="2023191"/>
    <lineage>
        <taxon>Bacteria</taxon>
        <taxon>Pseudomonadati</taxon>
        <taxon>Spirochaetota</taxon>
        <taxon>Spirochaetia</taxon>
        <taxon>Leptospirales</taxon>
        <taxon>Leptospiraceae</taxon>
        <taxon>Leptospira</taxon>
    </lineage>
</organism>
<evidence type="ECO:0000313" key="4">
    <source>
        <dbReference type="Proteomes" id="UP000231990"/>
    </source>
</evidence>
<dbReference type="Proteomes" id="UP000231962">
    <property type="component" value="Unassembled WGS sequence"/>
</dbReference>
<dbReference type="Proteomes" id="UP000231990">
    <property type="component" value="Unassembled WGS sequence"/>
</dbReference>
<protein>
    <recommendedName>
        <fullName evidence="5">Peptidase C39-like domain-containing protein</fullName>
    </recommendedName>
</protein>
<name>A0A2M9ZL65_9LEPT</name>
<comment type="caution">
    <text evidence="2">The sequence shown here is derived from an EMBL/GenBank/DDBJ whole genome shotgun (WGS) entry which is preliminary data.</text>
</comment>
<dbReference type="RefSeq" id="WP_100713536.1">
    <property type="nucleotide sequence ID" value="NZ_NPDY01000006.1"/>
</dbReference>
<keyword evidence="3" id="KW-1185">Reference proteome</keyword>
<evidence type="ECO:0000313" key="1">
    <source>
        <dbReference type="EMBL" id="PJZ69868.1"/>
    </source>
</evidence>